<protein>
    <submittedName>
        <fullName evidence="3">Uncharacterized protein</fullName>
    </submittedName>
</protein>
<feature type="compositionally biased region" description="Acidic residues" evidence="2">
    <location>
        <begin position="123"/>
        <end position="225"/>
    </location>
</feature>
<feature type="region of interest" description="Disordered" evidence="2">
    <location>
        <begin position="97"/>
        <end position="314"/>
    </location>
</feature>
<dbReference type="EMBL" id="JAPWGY010000002">
    <property type="protein sequence ID" value="MCZ4280915.1"/>
    <property type="molecule type" value="Genomic_DNA"/>
</dbReference>
<feature type="compositionally biased region" description="Acidic residues" evidence="2">
    <location>
        <begin position="232"/>
        <end position="286"/>
    </location>
</feature>
<feature type="coiled-coil region" evidence="1">
    <location>
        <begin position="4"/>
        <end position="66"/>
    </location>
</feature>
<sequence length="329" mass="36069">MSDLEELRQRVEAAEGRFGLLADQQQGYSKRLIALLNVTEQKDQVIEKLEGENEQLRSMLFSLLQAIESGNTSDTLHDMDARISAMTGETLAITAKETTETGDEVQQLEIDDPEVPEIADAPDSAEEFEVTEEEPASEEPTESTPDQDETPALETDESTDNLADETTDDDMLVSENGEEDDAEEDDSNDFALEDDSEDALIAEIAENLEEVLPEDFATEDSEEASENSVSSEEADDSFEIADMELEDAELEDADQDAELTAEAESENDDTGDNGTGEDDAGDDDTAENLSDSIDSFLEKNAQDDETPPAKPEIEDIMERISKQALAQND</sequence>
<dbReference type="RefSeq" id="WP_269423082.1">
    <property type="nucleotide sequence ID" value="NZ_JAPWGY010000002.1"/>
</dbReference>
<proteinExistence type="predicted"/>
<name>A0ABT4LIH6_9PROT</name>
<evidence type="ECO:0000313" key="4">
    <source>
        <dbReference type="Proteomes" id="UP001069802"/>
    </source>
</evidence>
<organism evidence="3 4">
    <name type="scientific">Kiloniella laminariae</name>
    <dbReference type="NCBI Taxonomy" id="454162"/>
    <lineage>
        <taxon>Bacteria</taxon>
        <taxon>Pseudomonadati</taxon>
        <taxon>Pseudomonadota</taxon>
        <taxon>Alphaproteobacteria</taxon>
        <taxon>Rhodospirillales</taxon>
        <taxon>Kiloniellaceae</taxon>
        <taxon>Kiloniella</taxon>
    </lineage>
</organism>
<evidence type="ECO:0000256" key="1">
    <source>
        <dbReference type="SAM" id="Coils"/>
    </source>
</evidence>
<keyword evidence="4" id="KW-1185">Reference proteome</keyword>
<dbReference type="Proteomes" id="UP001069802">
    <property type="component" value="Unassembled WGS sequence"/>
</dbReference>
<keyword evidence="1" id="KW-0175">Coiled coil</keyword>
<accession>A0ABT4LIH6</accession>
<reference evidence="3" key="1">
    <citation type="submission" date="2022-12" db="EMBL/GenBank/DDBJ databases">
        <title>Bacterial isolates from different developmental stages of Nematostella vectensis.</title>
        <authorList>
            <person name="Fraune S."/>
        </authorList>
    </citation>
    <scope>NUCLEOTIDE SEQUENCE</scope>
    <source>
        <strain evidence="3">G21630-S1</strain>
    </source>
</reference>
<comment type="caution">
    <text evidence="3">The sequence shown here is derived from an EMBL/GenBank/DDBJ whole genome shotgun (WGS) entry which is preliminary data.</text>
</comment>
<evidence type="ECO:0000256" key="2">
    <source>
        <dbReference type="SAM" id="MobiDB-lite"/>
    </source>
</evidence>
<evidence type="ECO:0000313" key="3">
    <source>
        <dbReference type="EMBL" id="MCZ4280915.1"/>
    </source>
</evidence>
<gene>
    <name evidence="3" type="ORF">O4H49_09020</name>
</gene>